<name>A0A0R1UTE6_9LACO</name>
<feature type="transmembrane region" description="Helical" evidence="1">
    <location>
        <begin position="82"/>
        <end position="99"/>
    </location>
</feature>
<gene>
    <name evidence="3" type="ORF">FC21_GL000335</name>
</gene>
<dbReference type="STRING" id="417373.GCA_001570685_00623"/>
<dbReference type="AlphaFoldDB" id="A0A0R1UTE6"/>
<evidence type="ECO:0000256" key="1">
    <source>
        <dbReference type="SAM" id="Phobius"/>
    </source>
</evidence>
<evidence type="ECO:0000313" key="3">
    <source>
        <dbReference type="EMBL" id="KRL96334.1"/>
    </source>
</evidence>
<feature type="transmembrane region" description="Helical" evidence="1">
    <location>
        <begin position="28"/>
        <end position="51"/>
    </location>
</feature>
<keyword evidence="1" id="KW-0812">Transmembrane</keyword>
<protein>
    <recommendedName>
        <fullName evidence="2">SMODS/Ubiquitin system-associated 2TM effector domain-containing protein</fullName>
    </recommendedName>
</protein>
<evidence type="ECO:0000313" key="4">
    <source>
        <dbReference type="Proteomes" id="UP000051084"/>
    </source>
</evidence>
<accession>A0A0R1UTE6</accession>
<evidence type="ECO:0000259" key="2">
    <source>
        <dbReference type="Pfam" id="PF18179"/>
    </source>
</evidence>
<proteinExistence type="predicted"/>
<feature type="domain" description="SMODS/Ubiquitin system-associated 2TM effector" evidence="2">
    <location>
        <begin position="18"/>
        <end position="299"/>
    </location>
</feature>
<dbReference type="Pfam" id="PF18179">
    <property type="entry name" value="SUa-2TM"/>
    <property type="match status" value="1"/>
</dbReference>
<comment type="caution">
    <text evidence="3">The sequence shown here is derived from an EMBL/GenBank/DDBJ whole genome shotgun (WGS) entry which is preliminary data.</text>
</comment>
<reference evidence="3 4" key="1">
    <citation type="journal article" date="2015" name="Genome Announc.">
        <title>Expanding the biotechnology potential of lactobacilli through comparative genomics of 213 strains and associated genera.</title>
        <authorList>
            <person name="Sun Z."/>
            <person name="Harris H.M."/>
            <person name="McCann A."/>
            <person name="Guo C."/>
            <person name="Argimon S."/>
            <person name="Zhang W."/>
            <person name="Yang X."/>
            <person name="Jeffery I.B."/>
            <person name="Cooney J.C."/>
            <person name="Kagawa T.F."/>
            <person name="Liu W."/>
            <person name="Song Y."/>
            <person name="Salvetti E."/>
            <person name="Wrobel A."/>
            <person name="Rasinkangas P."/>
            <person name="Parkhill J."/>
            <person name="Rea M.C."/>
            <person name="O'Sullivan O."/>
            <person name="Ritari J."/>
            <person name="Douillard F.P."/>
            <person name="Paul Ross R."/>
            <person name="Yang R."/>
            <person name="Briner A.E."/>
            <person name="Felis G.E."/>
            <person name="de Vos W.M."/>
            <person name="Barrangou R."/>
            <person name="Klaenhammer T.R."/>
            <person name="Caufield P.W."/>
            <person name="Cui Y."/>
            <person name="Zhang H."/>
            <person name="O'Toole P.W."/>
        </authorList>
    </citation>
    <scope>NUCLEOTIDE SEQUENCE [LARGE SCALE GENOMIC DNA]</scope>
    <source>
        <strain evidence="3 4">DSM 18793</strain>
    </source>
</reference>
<dbReference type="Proteomes" id="UP000051084">
    <property type="component" value="Unassembled WGS sequence"/>
</dbReference>
<dbReference type="InterPro" id="IPR041502">
    <property type="entry name" value="SUa-2TM"/>
</dbReference>
<organism evidence="3 4">
    <name type="scientific">Limosilactobacillus equigenerosi DSM 18793 = JCM 14505</name>
    <dbReference type="NCBI Taxonomy" id="1423742"/>
    <lineage>
        <taxon>Bacteria</taxon>
        <taxon>Bacillati</taxon>
        <taxon>Bacillota</taxon>
        <taxon>Bacilli</taxon>
        <taxon>Lactobacillales</taxon>
        <taxon>Lactobacillaceae</taxon>
        <taxon>Limosilactobacillus</taxon>
    </lineage>
</organism>
<keyword evidence="4" id="KW-1185">Reference proteome</keyword>
<dbReference type="EMBL" id="AZGC01000010">
    <property type="protein sequence ID" value="KRL96334.1"/>
    <property type="molecule type" value="Genomic_DNA"/>
</dbReference>
<dbReference type="PATRIC" id="fig|1423742.4.peg.349"/>
<keyword evidence="1" id="KW-1133">Transmembrane helix</keyword>
<keyword evidence="1" id="KW-0472">Membrane</keyword>
<sequence>MVWRGDLVLFKLKEKHSRNKRFRATQMFFRELLTWPFLLTIIISCGLYYLYFYKRNIFHALIPKLIANNSCAAMLSVLTNQYFSTVILIIFPIAIYLFFRKISMEHLNKLIIPRDKYVMFSYNSFKFFVLLTGRNRIYAQSIPVPLIAQLCTKKDKFDVIINDIAEETYPVKTIKINGENNNNTTANIIISSTYCVTEDKIPQTLLKYDLYHVSDWFEGVNRHYNEELIYEVKKLKNKLLSEGISQINLLLYIPPKVIEKLMVDVFDRTLPSEEQFEDVYIYDSSSSNGFMFKNRHHIV</sequence>